<proteinExistence type="predicted"/>
<reference evidence="1" key="1">
    <citation type="submission" date="2021-01" db="EMBL/GenBank/DDBJ databases">
        <authorList>
            <person name="Corre E."/>
            <person name="Pelletier E."/>
            <person name="Niang G."/>
            <person name="Scheremetjew M."/>
            <person name="Finn R."/>
            <person name="Kale V."/>
            <person name="Holt S."/>
            <person name="Cochrane G."/>
            <person name="Meng A."/>
            <person name="Brown T."/>
            <person name="Cohen L."/>
        </authorList>
    </citation>
    <scope>NUCLEOTIDE SEQUENCE</scope>
    <source>
        <strain evidence="1">GSBS06</strain>
    </source>
</reference>
<dbReference type="AlphaFoldDB" id="A0A7S3PP40"/>
<organism evidence="1">
    <name type="scientific">Aplanochytrium stocchinoi</name>
    <dbReference type="NCBI Taxonomy" id="215587"/>
    <lineage>
        <taxon>Eukaryota</taxon>
        <taxon>Sar</taxon>
        <taxon>Stramenopiles</taxon>
        <taxon>Bigyra</taxon>
        <taxon>Labyrinthulomycetes</taxon>
        <taxon>Thraustochytrida</taxon>
        <taxon>Thraustochytriidae</taxon>
        <taxon>Aplanochytrium</taxon>
    </lineage>
</organism>
<evidence type="ECO:0000313" key="1">
    <source>
        <dbReference type="EMBL" id="CAE0445934.1"/>
    </source>
</evidence>
<accession>A0A7S3PP40</accession>
<protein>
    <submittedName>
        <fullName evidence="1">Uncharacterized protein</fullName>
    </submittedName>
</protein>
<gene>
    <name evidence="1" type="ORF">ASTO00021_LOCUS15936</name>
</gene>
<dbReference type="EMBL" id="HBIN01020816">
    <property type="protein sequence ID" value="CAE0445934.1"/>
    <property type="molecule type" value="Transcribed_RNA"/>
</dbReference>
<sequence>MLDGHLFFVLMRFYSYFVTVIISYRFIFCYGNENENDELVDFVMEDLLPSSGKIDASMTVQGFPVKVEVDVNYDHESNSIQFGRQDSRSNSKHVNFDSFPSISFSAAEARKRALNSAEAFAERKQQHLYSSSNEYMHRRRENLGLKINNAKRKPESDIGANDEGVSDDDDYVESLEYASLRWIWKDALEVFRSDDEDDAQKLSKVRNNLEVLKAELDTIKEYKDLKRKGETIDDESLKELEISSKQNMMAFRNQLRLSRKEKAKRSSSSE</sequence>
<name>A0A7S3PP40_9STRA</name>